<dbReference type="EMBL" id="LXQA010616951">
    <property type="protein sequence ID" value="MCI62325.1"/>
    <property type="molecule type" value="Genomic_DNA"/>
</dbReference>
<keyword evidence="2" id="KW-1185">Reference proteome</keyword>
<organism evidence="1 2">
    <name type="scientific">Trifolium medium</name>
    <dbReference type="NCBI Taxonomy" id="97028"/>
    <lineage>
        <taxon>Eukaryota</taxon>
        <taxon>Viridiplantae</taxon>
        <taxon>Streptophyta</taxon>
        <taxon>Embryophyta</taxon>
        <taxon>Tracheophyta</taxon>
        <taxon>Spermatophyta</taxon>
        <taxon>Magnoliopsida</taxon>
        <taxon>eudicotyledons</taxon>
        <taxon>Gunneridae</taxon>
        <taxon>Pentapetalae</taxon>
        <taxon>rosids</taxon>
        <taxon>fabids</taxon>
        <taxon>Fabales</taxon>
        <taxon>Fabaceae</taxon>
        <taxon>Papilionoideae</taxon>
        <taxon>50 kb inversion clade</taxon>
        <taxon>NPAAA clade</taxon>
        <taxon>Hologalegina</taxon>
        <taxon>IRL clade</taxon>
        <taxon>Trifolieae</taxon>
        <taxon>Trifolium</taxon>
    </lineage>
</organism>
<reference evidence="1 2" key="1">
    <citation type="journal article" date="2018" name="Front. Plant Sci.">
        <title>Red Clover (Trifolium pratense) and Zigzag Clover (T. medium) - A Picture of Genomic Similarities and Differences.</title>
        <authorList>
            <person name="Dluhosova J."/>
            <person name="Istvanek J."/>
            <person name="Nedelnik J."/>
            <person name="Repkova J."/>
        </authorList>
    </citation>
    <scope>NUCLEOTIDE SEQUENCE [LARGE SCALE GENOMIC DNA]</scope>
    <source>
        <strain evidence="2">cv. 10/8</strain>
        <tissue evidence="1">Leaf</tissue>
    </source>
</reference>
<accession>A0A392TR48</accession>
<sequence length="15" mass="1709">MSHLIRDQGQGMKAH</sequence>
<evidence type="ECO:0000313" key="2">
    <source>
        <dbReference type="Proteomes" id="UP000265520"/>
    </source>
</evidence>
<protein>
    <submittedName>
        <fullName evidence="1">Uncharacterized protein</fullName>
    </submittedName>
</protein>
<feature type="non-terminal residue" evidence="1">
    <location>
        <position position="15"/>
    </location>
</feature>
<dbReference type="Proteomes" id="UP000265520">
    <property type="component" value="Unassembled WGS sequence"/>
</dbReference>
<evidence type="ECO:0000313" key="1">
    <source>
        <dbReference type="EMBL" id="MCI62325.1"/>
    </source>
</evidence>
<comment type="caution">
    <text evidence="1">The sequence shown here is derived from an EMBL/GenBank/DDBJ whole genome shotgun (WGS) entry which is preliminary data.</text>
</comment>
<proteinExistence type="predicted"/>
<name>A0A392TR48_9FABA</name>